<dbReference type="SMART" id="SM00248">
    <property type="entry name" value="ANK"/>
    <property type="match status" value="1"/>
</dbReference>
<dbReference type="PROSITE" id="PS50088">
    <property type="entry name" value="ANK_REPEAT"/>
    <property type="match status" value="1"/>
</dbReference>
<dbReference type="SUPFAM" id="SSF48403">
    <property type="entry name" value="Ankyrin repeat"/>
    <property type="match status" value="1"/>
</dbReference>
<comment type="caution">
    <text evidence="2">The sequence shown here is derived from an EMBL/GenBank/DDBJ whole genome shotgun (WGS) entry which is preliminary data.</text>
</comment>
<proteinExistence type="predicted"/>
<accession>A0AAV2H8B3</accession>
<sequence>MGSKTKRLFEHMRSMFEKPSSSTRVSNLLPLGVMEESDTLGSSLHREAIVGNRRALKKILQTSICVDYPNDKGQTPLFCACACDSESTALLLLQHGANPNE</sequence>
<gene>
    <name evidence="2" type="ORF">GSLYS_00003543001</name>
</gene>
<dbReference type="InterPro" id="IPR036770">
    <property type="entry name" value="Ankyrin_rpt-contain_sf"/>
</dbReference>
<dbReference type="Proteomes" id="UP001497497">
    <property type="component" value="Unassembled WGS sequence"/>
</dbReference>
<dbReference type="EMBL" id="CAXITT010000047">
    <property type="protein sequence ID" value="CAL1529388.1"/>
    <property type="molecule type" value="Genomic_DNA"/>
</dbReference>
<organism evidence="2 3">
    <name type="scientific">Lymnaea stagnalis</name>
    <name type="common">Great pond snail</name>
    <name type="synonym">Helix stagnalis</name>
    <dbReference type="NCBI Taxonomy" id="6523"/>
    <lineage>
        <taxon>Eukaryota</taxon>
        <taxon>Metazoa</taxon>
        <taxon>Spiralia</taxon>
        <taxon>Lophotrochozoa</taxon>
        <taxon>Mollusca</taxon>
        <taxon>Gastropoda</taxon>
        <taxon>Heterobranchia</taxon>
        <taxon>Euthyneura</taxon>
        <taxon>Panpulmonata</taxon>
        <taxon>Hygrophila</taxon>
        <taxon>Lymnaeoidea</taxon>
        <taxon>Lymnaeidae</taxon>
        <taxon>Lymnaea</taxon>
    </lineage>
</organism>
<name>A0AAV2H8B3_LYMST</name>
<evidence type="ECO:0000313" key="2">
    <source>
        <dbReference type="EMBL" id="CAL1529388.1"/>
    </source>
</evidence>
<evidence type="ECO:0000313" key="3">
    <source>
        <dbReference type="Proteomes" id="UP001497497"/>
    </source>
</evidence>
<keyword evidence="3" id="KW-1185">Reference proteome</keyword>
<dbReference type="InterPro" id="IPR002110">
    <property type="entry name" value="Ankyrin_rpt"/>
</dbReference>
<dbReference type="AlphaFoldDB" id="A0AAV2H8B3"/>
<protein>
    <submittedName>
        <fullName evidence="2">Uncharacterized protein</fullName>
    </submittedName>
</protein>
<evidence type="ECO:0000256" key="1">
    <source>
        <dbReference type="PROSITE-ProRule" id="PRU00023"/>
    </source>
</evidence>
<keyword evidence="1" id="KW-0040">ANK repeat</keyword>
<dbReference type="PROSITE" id="PS50297">
    <property type="entry name" value="ANK_REP_REGION"/>
    <property type="match status" value="1"/>
</dbReference>
<dbReference type="Pfam" id="PF12796">
    <property type="entry name" value="Ank_2"/>
    <property type="match status" value="1"/>
</dbReference>
<dbReference type="Gene3D" id="1.25.40.20">
    <property type="entry name" value="Ankyrin repeat-containing domain"/>
    <property type="match status" value="1"/>
</dbReference>
<reference evidence="2 3" key="1">
    <citation type="submission" date="2024-04" db="EMBL/GenBank/DDBJ databases">
        <authorList>
            <consortium name="Genoscope - CEA"/>
            <person name="William W."/>
        </authorList>
    </citation>
    <scope>NUCLEOTIDE SEQUENCE [LARGE SCALE GENOMIC DNA]</scope>
</reference>
<feature type="repeat" description="ANK" evidence="1">
    <location>
        <begin position="72"/>
        <end position="101"/>
    </location>
</feature>